<keyword evidence="3" id="KW-0812">Transmembrane</keyword>
<evidence type="ECO:0000256" key="2">
    <source>
        <dbReference type="SAM" id="MobiDB-lite"/>
    </source>
</evidence>
<feature type="domain" description="Cell envelope-related transcriptional attenuator" evidence="4">
    <location>
        <begin position="201"/>
        <end position="363"/>
    </location>
</feature>
<feature type="compositionally biased region" description="Basic and acidic residues" evidence="2">
    <location>
        <begin position="589"/>
        <end position="606"/>
    </location>
</feature>
<dbReference type="RefSeq" id="WP_190021546.1">
    <property type="nucleotide sequence ID" value="NZ_BMUT01000004.1"/>
</dbReference>
<feature type="transmembrane region" description="Helical" evidence="3">
    <location>
        <begin position="128"/>
        <end position="151"/>
    </location>
</feature>
<gene>
    <name evidence="6" type="ORF">GCM10010324_22720</name>
</gene>
<accession>A0ABQ2YA45</accession>
<dbReference type="EMBL" id="BMUT01000004">
    <property type="protein sequence ID" value="GGX76758.1"/>
    <property type="molecule type" value="Genomic_DNA"/>
</dbReference>
<keyword evidence="3" id="KW-1133">Transmembrane helix</keyword>
<comment type="similarity">
    <text evidence="1">Belongs to the LytR/CpsA/Psr (LCP) family.</text>
</comment>
<feature type="domain" description="LytR/CpsA/Psr regulator C-terminal" evidence="5">
    <location>
        <begin position="483"/>
        <end position="574"/>
    </location>
</feature>
<reference evidence="7" key="1">
    <citation type="journal article" date="2019" name="Int. J. Syst. Evol. Microbiol.">
        <title>The Global Catalogue of Microorganisms (GCM) 10K type strain sequencing project: providing services to taxonomists for standard genome sequencing and annotation.</title>
        <authorList>
            <consortium name="The Broad Institute Genomics Platform"/>
            <consortium name="The Broad Institute Genome Sequencing Center for Infectious Disease"/>
            <person name="Wu L."/>
            <person name="Ma J."/>
        </authorList>
    </citation>
    <scope>NUCLEOTIDE SEQUENCE [LARGE SCALE GENOMIC DNA]</scope>
    <source>
        <strain evidence="7">JCM 4586</strain>
    </source>
</reference>
<evidence type="ECO:0000313" key="7">
    <source>
        <dbReference type="Proteomes" id="UP000659223"/>
    </source>
</evidence>
<evidence type="ECO:0000313" key="6">
    <source>
        <dbReference type="EMBL" id="GGX76758.1"/>
    </source>
</evidence>
<comment type="caution">
    <text evidence="6">The sequence shown here is derived from an EMBL/GenBank/DDBJ whole genome shotgun (WGS) entry which is preliminary data.</text>
</comment>
<proteinExistence type="inferred from homology"/>
<evidence type="ECO:0000256" key="3">
    <source>
        <dbReference type="SAM" id="Phobius"/>
    </source>
</evidence>
<dbReference type="InterPro" id="IPR050922">
    <property type="entry name" value="LytR/CpsA/Psr_CW_biosynth"/>
</dbReference>
<name>A0ABQ2YA45_9ACTN</name>
<feature type="region of interest" description="Disordered" evidence="2">
    <location>
        <begin position="1"/>
        <end position="126"/>
    </location>
</feature>
<dbReference type="PANTHER" id="PTHR33392">
    <property type="entry name" value="POLYISOPRENYL-TEICHOIC ACID--PEPTIDOGLYCAN TEICHOIC ACID TRANSFERASE TAGU"/>
    <property type="match status" value="1"/>
</dbReference>
<evidence type="ECO:0000259" key="5">
    <source>
        <dbReference type="Pfam" id="PF13399"/>
    </source>
</evidence>
<organism evidence="6 7">
    <name type="scientific">Streptomyces hiroshimensis</name>
    <dbReference type="NCBI Taxonomy" id="66424"/>
    <lineage>
        <taxon>Bacteria</taxon>
        <taxon>Bacillati</taxon>
        <taxon>Actinomycetota</taxon>
        <taxon>Actinomycetes</taxon>
        <taxon>Kitasatosporales</taxon>
        <taxon>Streptomycetaceae</taxon>
        <taxon>Streptomyces</taxon>
    </lineage>
</organism>
<dbReference type="Gene3D" id="3.40.630.190">
    <property type="entry name" value="LCP protein"/>
    <property type="match status" value="1"/>
</dbReference>
<evidence type="ECO:0000256" key="1">
    <source>
        <dbReference type="ARBA" id="ARBA00006068"/>
    </source>
</evidence>
<keyword evidence="3" id="KW-0472">Membrane</keyword>
<feature type="compositionally biased region" description="Basic residues" evidence="2">
    <location>
        <begin position="113"/>
        <end position="126"/>
    </location>
</feature>
<dbReference type="InterPro" id="IPR027381">
    <property type="entry name" value="LytR/CpsA/Psr_C"/>
</dbReference>
<dbReference type="InterPro" id="IPR004474">
    <property type="entry name" value="LytR_CpsA_psr"/>
</dbReference>
<feature type="compositionally biased region" description="Basic and acidic residues" evidence="2">
    <location>
        <begin position="74"/>
        <end position="97"/>
    </location>
</feature>
<dbReference type="NCBIfam" id="TIGR00350">
    <property type="entry name" value="lytR_cpsA_psr"/>
    <property type="match status" value="1"/>
</dbReference>
<feature type="compositionally biased region" description="Low complexity" evidence="2">
    <location>
        <begin position="45"/>
        <end position="68"/>
    </location>
</feature>
<feature type="region of interest" description="Disordered" evidence="2">
    <location>
        <begin position="587"/>
        <end position="606"/>
    </location>
</feature>
<sequence>MDAQGRGRAGGIDPADQWVFDPKTGSYELRLDHADGADPAPGPGSPASEITDPSRSASSFVPSSKAAPSPAPRPKTESGGRREVPGQRDTGRRETGRRGGAKAGAKASVKPATGRRKPKPKKSAKKKALLWTGGTLAFILVGGSLGAYLLYEHFNNNLNKVDVGINNGAVIKGPVNILVIGTDKRDGEGNKGYGDEGSVGHADTTLLFHVSEDRSNATALSIPRDMITDIPECTTKKDGKSKTIPGSKGVRFNESLGQEERDPGCTWRTVEALTGLKVSHFMMADFNAVKRMSSAVGGVEVCLGKDIDDPKSHLKLSKGRHKIEGEDALAFVRTRHSVGFESDLDRIKLQQQFLSSMIREMKSDDTFTNPKKLYNLGDAATKSLTVDSGIGSVSDLTKLAKDLSRVNLKNITFATVPVVDNPAEGKNHKTVVLDKTKAEQLFAMVRQDVSLTEVKEKEKKQQDQADAKQAALLQGPRAEPAAVRVKVLNGSGKIGAAQEAVRWMQNNKGIVRSSNGGNTPGGKKADKTVLEFAPAQADQARRMADVMGLPADALKETSGGAAPAEMTLTLGSDFKGAGTPVHVEAPAKAPEDIQRVEADDKNICAK</sequence>
<evidence type="ECO:0000259" key="4">
    <source>
        <dbReference type="Pfam" id="PF03816"/>
    </source>
</evidence>
<protein>
    <submittedName>
        <fullName evidence="6">LytR family transcriptional regulator</fullName>
    </submittedName>
</protein>
<dbReference type="Proteomes" id="UP000659223">
    <property type="component" value="Unassembled WGS sequence"/>
</dbReference>
<keyword evidence="7" id="KW-1185">Reference proteome</keyword>
<dbReference type="PANTHER" id="PTHR33392:SF6">
    <property type="entry name" value="POLYISOPRENYL-TEICHOIC ACID--PEPTIDOGLYCAN TEICHOIC ACID TRANSFERASE TAGU"/>
    <property type="match status" value="1"/>
</dbReference>
<dbReference type="Pfam" id="PF03816">
    <property type="entry name" value="LytR_cpsA_psr"/>
    <property type="match status" value="1"/>
</dbReference>
<dbReference type="Pfam" id="PF13399">
    <property type="entry name" value="LytR_C"/>
    <property type="match status" value="1"/>
</dbReference>